<evidence type="ECO:0000313" key="3">
    <source>
        <dbReference type="Proteomes" id="UP000766570"/>
    </source>
</evidence>
<keyword evidence="1" id="KW-0812">Transmembrane</keyword>
<proteinExistence type="predicted"/>
<protein>
    <submittedName>
        <fullName evidence="2">Uncharacterized protein</fullName>
    </submittedName>
</protein>
<reference evidence="2 3" key="1">
    <citation type="submission" date="2021-03" db="EMBL/GenBank/DDBJ databases">
        <title>Sequencing the genomes of 1000 actinobacteria strains.</title>
        <authorList>
            <person name="Klenk H.-P."/>
        </authorList>
    </citation>
    <scope>NUCLEOTIDE SEQUENCE [LARGE SCALE GENOMIC DNA]</scope>
    <source>
        <strain evidence="2 3">DSM 15454</strain>
    </source>
</reference>
<dbReference type="RefSeq" id="WP_209907530.1">
    <property type="nucleotide sequence ID" value="NZ_BAAAMI010000017.1"/>
</dbReference>
<dbReference type="InterPro" id="IPR047928">
    <property type="entry name" value="Perm_prefix_1"/>
</dbReference>
<feature type="transmembrane region" description="Helical" evidence="1">
    <location>
        <begin position="244"/>
        <end position="268"/>
    </location>
</feature>
<keyword evidence="3" id="KW-1185">Reference proteome</keyword>
<feature type="transmembrane region" description="Helical" evidence="1">
    <location>
        <begin position="212"/>
        <end position="232"/>
    </location>
</feature>
<comment type="caution">
    <text evidence="2">The sequence shown here is derived from an EMBL/GenBank/DDBJ whole genome shotgun (WGS) entry which is preliminary data.</text>
</comment>
<accession>A0ABS4WE76</accession>
<dbReference type="Proteomes" id="UP000766570">
    <property type="component" value="Unassembled WGS sequence"/>
</dbReference>
<dbReference type="EMBL" id="JAGIOE010000001">
    <property type="protein sequence ID" value="MBP2374520.1"/>
    <property type="molecule type" value="Genomic_DNA"/>
</dbReference>
<evidence type="ECO:0000256" key="1">
    <source>
        <dbReference type="SAM" id="Phobius"/>
    </source>
</evidence>
<gene>
    <name evidence="2" type="ORF">JOF46_002432</name>
</gene>
<feature type="transmembrane region" description="Helical" evidence="1">
    <location>
        <begin position="288"/>
        <end position="305"/>
    </location>
</feature>
<feature type="transmembrane region" description="Helical" evidence="1">
    <location>
        <begin position="173"/>
        <end position="192"/>
    </location>
</feature>
<organism evidence="2 3">
    <name type="scientific">Paeniglutamicibacter psychrophenolicus</name>
    <dbReference type="NCBI Taxonomy" id="257454"/>
    <lineage>
        <taxon>Bacteria</taxon>
        <taxon>Bacillati</taxon>
        <taxon>Actinomycetota</taxon>
        <taxon>Actinomycetes</taxon>
        <taxon>Micrococcales</taxon>
        <taxon>Micrococcaceae</taxon>
        <taxon>Paeniglutamicibacter</taxon>
    </lineage>
</organism>
<keyword evidence="1" id="KW-1133">Transmembrane helix</keyword>
<name>A0ABS4WE76_9MICC</name>
<keyword evidence="1" id="KW-0472">Membrane</keyword>
<feature type="transmembrane region" description="Helical" evidence="1">
    <location>
        <begin position="86"/>
        <end position="105"/>
    </location>
</feature>
<feature type="transmembrane region" description="Helical" evidence="1">
    <location>
        <begin position="117"/>
        <end position="142"/>
    </location>
</feature>
<sequence length="331" mass="34845">MSTLTSRYITAVSRAVPDSQRSDVEAEVAAAIADLSEAKLDGGATPEEAERSALLELGDPMRLAADYSNRPLHLIGPDHFPTYVRLLKVLAATVLPIATLAVIVAKLLTGADAGQVAAAAVTTLLQLAMQLAFWVTVVFAIIERSPGSKAMHPKWDPSMLPDSPTGRARLGDTVVSVLLALGVAAYLPWQHFRSPFTSLDGSPIPTLDPGLWQSWIPVLLAAMLAMAVLEILRYRAGGWSVKFVSVNAALNLLFAVPVIWLAAAGSLLEPAFVQRLVDAGWANADLQLNATIIVVTAGVVLWDVVDSLRKLPGDAAALALGTPGQGTAIPG</sequence>
<evidence type="ECO:0000313" key="2">
    <source>
        <dbReference type="EMBL" id="MBP2374520.1"/>
    </source>
</evidence>
<dbReference type="NCBIfam" id="NF038403">
    <property type="entry name" value="perm_prefix_1"/>
    <property type="match status" value="1"/>
</dbReference>